<gene>
    <name evidence="3" type="primary">Aste57867_12077</name>
    <name evidence="2" type="ORF">As57867_012032</name>
    <name evidence="3" type="ORF">ASTE57867_12077</name>
</gene>
<dbReference type="OrthoDB" id="65122at2759"/>
<dbReference type="InterPro" id="IPR046341">
    <property type="entry name" value="SET_dom_sf"/>
</dbReference>
<proteinExistence type="predicted"/>
<evidence type="ECO:0000313" key="3">
    <source>
        <dbReference type="EMBL" id="VFT88932.1"/>
    </source>
</evidence>
<evidence type="ECO:0000313" key="4">
    <source>
        <dbReference type="Proteomes" id="UP000332933"/>
    </source>
</evidence>
<dbReference type="CDD" id="cd20071">
    <property type="entry name" value="SET_SMYD"/>
    <property type="match status" value="1"/>
</dbReference>
<dbReference type="PANTHER" id="PTHR46455">
    <property type="entry name" value="SET AND MYND DOMAIN CONTAINING, ARTHROPOD-SPECIFIC, MEMBER 4, ISOFORM A"/>
    <property type="match status" value="1"/>
</dbReference>
<dbReference type="Proteomes" id="UP000332933">
    <property type="component" value="Unassembled WGS sequence"/>
</dbReference>
<dbReference type="PROSITE" id="PS50280">
    <property type="entry name" value="SET"/>
    <property type="match status" value="1"/>
</dbReference>
<feature type="domain" description="SET" evidence="1">
    <location>
        <begin position="1"/>
        <end position="234"/>
    </location>
</feature>
<dbReference type="InterPro" id="IPR053010">
    <property type="entry name" value="SET_SmydA-8"/>
</dbReference>
<name>A0A485KUN1_9STRA</name>
<reference evidence="2" key="2">
    <citation type="submission" date="2019-06" db="EMBL/GenBank/DDBJ databases">
        <title>Genomics analysis of Aphanomyces spp. identifies a new class of oomycete effector associated with host adaptation.</title>
        <authorList>
            <person name="Gaulin E."/>
        </authorList>
    </citation>
    <scope>NUCLEOTIDE SEQUENCE</scope>
    <source>
        <strain evidence="2">CBS 578.67</strain>
    </source>
</reference>
<dbReference type="EMBL" id="VJMH01005338">
    <property type="protein sequence ID" value="KAF0697221.1"/>
    <property type="molecule type" value="Genomic_DNA"/>
</dbReference>
<accession>A0A485KUN1</accession>
<dbReference type="AlphaFoldDB" id="A0A485KUN1"/>
<reference evidence="3 4" key="1">
    <citation type="submission" date="2019-03" db="EMBL/GenBank/DDBJ databases">
        <authorList>
            <person name="Gaulin E."/>
            <person name="Dumas B."/>
        </authorList>
    </citation>
    <scope>NUCLEOTIDE SEQUENCE [LARGE SCALE GENOMIC DNA]</scope>
    <source>
        <strain evidence="3">CBS 568.67</strain>
    </source>
</reference>
<evidence type="ECO:0000313" key="2">
    <source>
        <dbReference type="EMBL" id="KAF0697221.1"/>
    </source>
</evidence>
<dbReference type="PANTHER" id="PTHR46455:SF5">
    <property type="entry name" value="SET AND MYND DOMAIN CONTAINING, ARTHROPOD-SPECIFIC, MEMBER 4, ISOFORM A"/>
    <property type="match status" value="1"/>
</dbReference>
<evidence type="ECO:0000259" key="1">
    <source>
        <dbReference type="PROSITE" id="PS50280"/>
    </source>
</evidence>
<dbReference type="InterPro" id="IPR011990">
    <property type="entry name" value="TPR-like_helical_dom_sf"/>
</dbReference>
<protein>
    <submittedName>
        <fullName evidence="3">Aste57867_12077 protein</fullName>
    </submittedName>
</protein>
<organism evidence="3 4">
    <name type="scientific">Aphanomyces stellatus</name>
    <dbReference type="NCBI Taxonomy" id="120398"/>
    <lineage>
        <taxon>Eukaryota</taxon>
        <taxon>Sar</taxon>
        <taxon>Stramenopiles</taxon>
        <taxon>Oomycota</taxon>
        <taxon>Saprolegniomycetes</taxon>
        <taxon>Saprolegniales</taxon>
        <taxon>Verrucalvaceae</taxon>
        <taxon>Aphanomyces</taxon>
    </lineage>
</organism>
<dbReference type="Gene3D" id="1.25.40.10">
    <property type="entry name" value="Tetratricopeptide repeat domain"/>
    <property type="match status" value="1"/>
</dbReference>
<dbReference type="InterPro" id="IPR001214">
    <property type="entry name" value="SET_dom"/>
</dbReference>
<dbReference type="Gene3D" id="2.170.270.10">
    <property type="entry name" value="SET domain"/>
    <property type="match status" value="1"/>
</dbReference>
<keyword evidence="4" id="KW-1185">Reference proteome</keyword>
<dbReference type="EMBL" id="CAADRA010005359">
    <property type="protein sequence ID" value="VFT88932.1"/>
    <property type="molecule type" value="Genomic_DNA"/>
</dbReference>
<dbReference type="Pfam" id="PF00856">
    <property type="entry name" value="SET"/>
    <property type="match status" value="1"/>
</dbReference>
<sequence length="458" mass="50515">MSPIPFFHAAAVSQDLSKPIVATDAFAAGQVIFQEDAIVSSNYGNLDDCGCHHHHDEHGELIEGDCGASSDEPETLDEDDLETVSPAVVEAFDALMVFCDDHAVLSMVDIRKNLFKLLRLYELDPSSLTLLLTMTINQDESHDYLDAAVGLRAAHASVVPAGLSDDAVAHLIGVLNNKYCHALEEIQGSGVFVYMSILTHSCVPNCNLTTTGHTMWLTATRPIAAHEALTVDLANLFYRPQKERLELLENDKVVCACDLCTDALPDYARAFKCHACTDGIVHPKANVFSCTTCHVVWGADDVTAIEAEERRLVETLDATSLDALDDVIAASRLHRFHFIFFWALDDLNSICVEEEFDDAALAKIYRRILDCLNYTLPYPHDEKVQHYDHLAQTLISIGDVAGAKDAYEHAYALSCLCSGKDYDESQLYHRLMTNTPTNKEEMLKAYGLEDGDMQAPAA</sequence>
<dbReference type="SUPFAM" id="SSF82199">
    <property type="entry name" value="SET domain"/>
    <property type="match status" value="1"/>
</dbReference>